<organism evidence="13">
    <name type="scientific">Thelazia callipaeda</name>
    <name type="common">Oriental eyeworm</name>
    <name type="synonym">Parasitic nematode</name>
    <dbReference type="NCBI Taxonomy" id="103827"/>
    <lineage>
        <taxon>Eukaryota</taxon>
        <taxon>Metazoa</taxon>
        <taxon>Ecdysozoa</taxon>
        <taxon>Nematoda</taxon>
        <taxon>Chromadorea</taxon>
        <taxon>Rhabditida</taxon>
        <taxon>Spirurina</taxon>
        <taxon>Spiruromorpha</taxon>
        <taxon>Thelazioidea</taxon>
        <taxon>Thelaziidae</taxon>
        <taxon>Thelazia</taxon>
    </lineage>
</organism>
<dbReference type="SUPFAM" id="SSF52540">
    <property type="entry name" value="P-loop containing nucleoside triphosphate hydrolases"/>
    <property type="match status" value="1"/>
</dbReference>
<feature type="domain" description="DEAD-box RNA helicase Q" evidence="10">
    <location>
        <begin position="25"/>
        <end position="53"/>
    </location>
</feature>
<dbReference type="PROSITE" id="PS00039">
    <property type="entry name" value="DEAD_ATP_HELICASE"/>
    <property type="match status" value="1"/>
</dbReference>
<dbReference type="Pfam" id="PF00271">
    <property type="entry name" value="Helicase_C"/>
    <property type="match status" value="1"/>
</dbReference>
<dbReference type="EC" id="3.6.4.13" evidence="1"/>
<dbReference type="InterPro" id="IPR027417">
    <property type="entry name" value="P-loop_NTPase"/>
</dbReference>
<dbReference type="EMBL" id="UYYF01000064">
    <property type="protein sequence ID" value="VDM95836.1"/>
    <property type="molecule type" value="Genomic_DNA"/>
</dbReference>
<keyword evidence="5 7" id="KW-0067">ATP-binding</keyword>
<evidence type="ECO:0000256" key="7">
    <source>
        <dbReference type="RuleBase" id="RU000492"/>
    </source>
</evidence>
<protein>
    <recommendedName>
        <fullName evidence="1">RNA helicase</fullName>
        <ecNumber evidence="1">3.6.4.13</ecNumber>
    </recommendedName>
</protein>
<proteinExistence type="inferred from homology"/>
<feature type="domain" description="Helicase C-terminal" evidence="9">
    <location>
        <begin position="259"/>
        <end position="371"/>
    </location>
</feature>
<dbReference type="PANTHER" id="PTHR47958">
    <property type="entry name" value="ATP-DEPENDENT RNA HELICASE DBP3"/>
    <property type="match status" value="1"/>
</dbReference>
<dbReference type="Proteomes" id="UP000276776">
    <property type="component" value="Unassembled WGS sequence"/>
</dbReference>
<dbReference type="InterPro" id="IPR014014">
    <property type="entry name" value="RNA_helicase_DEAD_Q_motif"/>
</dbReference>
<evidence type="ECO:0000256" key="3">
    <source>
        <dbReference type="ARBA" id="ARBA00022801"/>
    </source>
</evidence>
<dbReference type="GO" id="GO:0005524">
    <property type="term" value="F:ATP binding"/>
    <property type="evidence" value="ECO:0007669"/>
    <property type="project" value="UniProtKB-KW"/>
</dbReference>
<dbReference type="InterPro" id="IPR000629">
    <property type="entry name" value="RNA-helicase_DEAD-box_CS"/>
</dbReference>
<dbReference type="Pfam" id="PF00270">
    <property type="entry name" value="DEAD"/>
    <property type="match status" value="1"/>
</dbReference>
<evidence type="ECO:0000256" key="5">
    <source>
        <dbReference type="ARBA" id="ARBA00022840"/>
    </source>
</evidence>
<dbReference type="GO" id="GO:0003724">
    <property type="term" value="F:RNA helicase activity"/>
    <property type="evidence" value="ECO:0007669"/>
    <property type="project" value="UniProtKB-EC"/>
</dbReference>
<keyword evidence="2 7" id="KW-0547">Nucleotide-binding</keyword>
<feature type="domain" description="Helicase ATP-binding" evidence="8">
    <location>
        <begin position="61"/>
        <end position="232"/>
    </location>
</feature>
<dbReference type="AlphaFoldDB" id="A0A0N5CKX9"/>
<dbReference type="CDD" id="cd18787">
    <property type="entry name" value="SF2_C_DEAD"/>
    <property type="match status" value="1"/>
</dbReference>
<evidence type="ECO:0000259" key="9">
    <source>
        <dbReference type="PROSITE" id="PS51194"/>
    </source>
</evidence>
<reference evidence="13" key="1">
    <citation type="submission" date="2017-02" db="UniProtKB">
        <authorList>
            <consortium name="WormBaseParasite"/>
        </authorList>
    </citation>
    <scope>IDENTIFICATION</scope>
</reference>
<keyword evidence="4 7" id="KW-0347">Helicase</keyword>
<evidence type="ECO:0000256" key="4">
    <source>
        <dbReference type="ARBA" id="ARBA00022806"/>
    </source>
</evidence>
<evidence type="ECO:0000259" key="10">
    <source>
        <dbReference type="PROSITE" id="PS51195"/>
    </source>
</evidence>
<evidence type="ECO:0000259" key="8">
    <source>
        <dbReference type="PROSITE" id="PS51192"/>
    </source>
</evidence>
<feature type="short sequence motif" description="Q motif" evidence="6">
    <location>
        <begin position="25"/>
        <end position="53"/>
    </location>
</feature>
<evidence type="ECO:0000313" key="13">
    <source>
        <dbReference type="WBParaSite" id="TCLT_0000074601-mRNA-1"/>
    </source>
</evidence>
<dbReference type="OMA" id="FIRSPCA"/>
<dbReference type="OrthoDB" id="434041at2759"/>
<evidence type="ECO:0000256" key="1">
    <source>
        <dbReference type="ARBA" id="ARBA00012552"/>
    </source>
</evidence>
<dbReference type="InterPro" id="IPR011545">
    <property type="entry name" value="DEAD/DEAH_box_helicase_dom"/>
</dbReference>
<dbReference type="Gene3D" id="3.40.50.300">
    <property type="entry name" value="P-loop containing nucleotide triphosphate hydrolases"/>
    <property type="match status" value="2"/>
</dbReference>
<evidence type="ECO:0000256" key="2">
    <source>
        <dbReference type="ARBA" id="ARBA00022741"/>
    </source>
</evidence>
<evidence type="ECO:0000313" key="11">
    <source>
        <dbReference type="EMBL" id="VDM95836.1"/>
    </source>
</evidence>
<accession>A0A0N5CKX9</accession>
<dbReference type="SMART" id="SM00487">
    <property type="entry name" value="DEXDc"/>
    <property type="match status" value="1"/>
</dbReference>
<evidence type="ECO:0000256" key="6">
    <source>
        <dbReference type="PROSITE-ProRule" id="PRU00552"/>
    </source>
</evidence>
<dbReference type="PROSITE" id="PS51194">
    <property type="entry name" value="HELICASE_CTER"/>
    <property type="match status" value="1"/>
</dbReference>
<evidence type="ECO:0000313" key="12">
    <source>
        <dbReference type="Proteomes" id="UP000276776"/>
    </source>
</evidence>
<dbReference type="PROSITE" id="PS51192">
    <property type="entry name" value="HELICASE_ATP_BIND_1"/>
    <property type="match status" value="1"/>
</dbReference>
<dbReference type="InterPro" id="IPR001650">
    <property type="entry name" value="Helicase_C-like"/>
</dbReference>
<dbReference type="InterPro" id="IPR014001">
    <property type="entry name" value="Helicase_ATP-bd"/>
</dbReference>
<comment type="similarity">
    <text evidence="7">Belongs to the DEAD box helicase family.</text>
</comment>
<dbReference type="GO" id="GO:0016787">
    <property type="term" value="F:hydrolase activity"/>
    <property type="evidence" value="ECO:0007669"/>
    <property type="project" value="UniProtKB-KW"/>
</dbReference>
<keyword evidence="3 7" id="KW-0378">Hydrolase</keyword>
<dbReference type="STRING" id="103827.A0A0N5CKX9"/>
<dbReference type="PROSITE" id="PS51195">
    <property type="entry name" value="Q_MOTIF"/>
    <property type="match status" value="1"/>
</dbReference>
<reference evidence="11 12" key="2">
    <citation type="submission" date="2018-11" db="EMBL/GenBank/DDBJ databases">
        <authorList>
            <consortium name="Pathogen Informatics"/>
        </authorList>
    </citation>
    <scope>NUCLEOTIDE SEQUENCE [LARGE SCALE GENOMIC DNA]</scope>
</reference>
<sequence length="371" mass="40941">MGDNLFPILRMRKTKRTIDVETDVPDFNSLMLSRTSLTALAKAGFTKPSPVQAQAIPCGLLGLGNLSQHLLVQAKSGTGKTMVFSLLALENLNAQFGRPQVLIVAPTREIVSQIVSYISMLAPPVIHVRMFVGGNEKGVAGDIQVLKKSVHIVVGTTGRLCHLVRINALNLSHIRLFVVDEADKLMESNFQEEINYLFSALPPHKQVAVFSATYPQYMLKILARYMTDAHPVLVDTDAQLYGVKQYVVLVCNKTKKISAIIRLLLQLCYSQCIIFVNDQTKCDEVYSGLTKAEFGACQISGNMLQTDRTNVMKQFRKSVVKILVSTDLTYIVCITGRGIDVPGVNVVINYGSPFSLSTYLHRIGRSGRFGT</sequence>
<dbReference type="GO" id="GO:0043186">
    <property type="term" value="C:P granule"/>
    <property type="evidence" value="ECO:0007669"/>
    <property type="project" value="UniProtKB-ARBA"/>
</dbReference>
<gene>
    <name evidence="11" type="ORF">TCLT_LOCUS747</name>
</gene>
<dbReference type="WBParaSite" id="TCLT_0000074601-mRNA-1">
    <property type="protein sequence ID" value="TCLT_0000074601-mRNA-1"/>
    <property type="gene ID" value="TCLT_0000074601"/>
</dbReference>
<dbReference type="GO" id="GO:0003676">
    <property type="term" value="F:nucleic acid binding"/>
    <property type="evidence" value="ECO:0007669"/>
    <property type="project" value="InterPro"/>
</dbReference>
<name>A0A0N5CKX9_THECL</name>
<keyword evidence="12" id="KW-1185">Reference proteome</keyword>
<dbReference type="SMART" id="SM00490">
    <property type="entry name" value="HELICc"/>
    <property type="match status" value="1"/>
</dbReference>